<dbReference type="AlphaFoldDB" id="A0AAV7QYQ0"/>
<reference evidence="2" key="1">
    <citation type="journal article" date="2022" name="bioRxiv">
        <title>Sequencing and chromosome-scale assembly of the giantPleurodeles waltlgenome.</title>
        <authorList>
            <person name="Brown T."/>
            <person name="Elewa A."/>
            <person name="Iarovenko S."/>
            <person name="Subramanian E."/>
            <person name="Araus A.J."/>
            <person name="Petzold A."/>
            <person name="Susuki M."/>
            <person name="Suzuki K.-i.T."/>
            <person name="Hayashi T."/>
            <person name="Toyoda A."/>
            <person name="Oliveira C."/>
            <person name="Osipova E."/>
            <person name="Leigh N.D."/>
            <person name="Simon A."/>
            <person name="Yun M.H."/>
        </authorList>
    </citation>
    <scope>NUCLEOTIDE SEQUENCE</scope>
    <source>
        <strain evidence="2">20211129_DDA</strain>
        <tissue evidence="2">Liver</tissue>
    </source>
</reference>
<organism evidence="2 3">
    <name type="scientific">Pleurodeles waltl</name>
    <name type="common">Iberian ribbed newt</name>
    <dbReference type="NCBI Taxonomy" id="8319"/>
    <lineage>
        <taxon>Eukaryota</taxon>
        <taxon>Metazoa</taxon>
        <taxon>Chordata</taxon>
        <taxon>Craniata</taxon>
        <taxon>Vertebrata</taxon>
        <taxon>Euteleostomi</taxon>
        <taxon>Amphibia</taxon>
        <taxon>Batrachia</taxon>
        <taxon>Caudata</taxon>
        <taxon>Salamandroidea</taxon>
        <taxon>Salamandridae</taxon>
        <taxon>Pleurodelinae</taxon>
        <taxon>Pleurodeles</taxon>
    </lineage>
</organism>
<feature type="region of interest" description="Disordered" evidence="1">
    <location>
        <begin position="209"/>
        <end position="229"/>
    </location>
</feature>
<feature type="region of interest" description="Disordered" evidence="1">
    <location>
        <begin position="1"/>
        <end position="24"/>
    </location>
</feature>
<evidence type="ECO:0000313" key="3">
    <source>
        <dbReference type="Proteomes" id="UP001066276"/>
    </source>
</evidence>
<comment type="caution">
    <text evidence="2">The sequence shown here is derived from an EMBL/GenBank/DDBJ whole genome shotgun (WGS) entry which is preliminary data.</text>
</comment>
<dbReference type="PANTHER" id="PTHR28457:SF3">
    <property type="entry name" value="CILIARY-ASSOCIATED CALCIUM-BINDING COILED-COIL PROTEIN 1"/>
    <property type="match status" value="1"/>
</dbReference>
<dbReference type="Pfam" id="PF14769">
    <property type="entry name" value="CLAMP"/>
    <property type="match status" value="1"/>
</dbReference>
<dbReference type="PANTHER" id="PTHR28457">
    <property type="entry name" value="COILED-COIL DOMAIN-CONTAINING PROTEIN 189"/>
    <property type="match status" value="1"/>
</dbReference>
<accession>A0AAV7QYQ0</accession>
<proteinExistence type="predicted"/>
<evidence type="ECO:0000313" key="2">
    <source>
        <dbReference type="EMBL" id="KAJ1144557.1"/>
    </source>
</evidence>
<name>A0AAV7QYQ0_PLEWA</name>
<evidence type="ECO:0008006" key="4">
    <source>
        <dbReference type="Google" id="ProtNLM"/>
    </source>
</evidence>
<gene>
    <name evidence="2" type="ORF">NDU88_010855</name>
</gene>
<feature type="compositionally biased region" description="Polar residues" evidence="1">
    <location>
        <begin position="1"/>
        <end position="11"/>
    </location>
</feature>
<sequence length="291" mass="32813">METKSRSSVQLQGEEITSDENEDSPDEIIFSVPQINVLLEQNVEGVQTILEEVLKFKQPLYNLYEAVLLDYYVSGFWWAKDVKFAAPQLCGFMTLLHSLMVNLETKKMSLEDNIIELARAMVGVGQSGAEKEYMLHVLTIDQAKDVITYLKSSLFQHYKLYECMMSSSRDELVIGTEQAIEVVQAADTPFPAPLEEGIPHEIYSTFIAPEPPSPVESPEGEETIRESQYGVESQKAADEIDLLSGFTLEDVKSALGKVTKEVIGDLETEINEKLRMQEEAYSVRIDKLKRT</sequence>
<evidence type="ECO:0000256" key="1">
    <source>
        <dbReference type="SAM" id="MobiDB-lite"/>
    </source>
</evidence>
<protein>
    <recommendedName>
        <fullName evidence="4">Ciliary-associated calcium-binding coiled-coil protein 1</fullName>
    </recommendedName>
</protein>
<dbReference type="InterPro" id="IPR032727">
    <property type="entry name" value="CLAMP"/>
</dbReference>
<dbReference type="Proteomes" id="UP001066276">
    <property type="component" value="Chromosome 6"/>
</dbReference>
<keyword evidence="3" id="KW-1185">Reference proteome</keyword>
<dbReference type="EMBL" id="JANPWB010000010">
    <property type="protein sequence ID" value="KAJ1144557.1"/>
    <property type="molecule type" value="Genomic_DNA"/>
</dbReference>